<feature type="domain" description="PknH-like extracellular" evidence="2">
    <location>
        <begin position="52"/>
        <end position="236"/>
    </location>
</feature>
<dbReference type="InterPro" id="IPR026954">
    <property type="entry name" value="PknH-like_Extracell"/>
</dbReference>
<dbReference type="Proteomes" id="UP000193529">
    <property type="component" value="Unassembled WGS sequence"/>
</dbReference>
<dbReference type="Pfam" id="PF14032">
    <property type="entry name" value="PknH_C"/>
    <property type="match status" value="1"/>
</dbReference>
<dbReference type="STRING" id="153971.AWC19_27145"/>
<evidence type="ECO:0000256" key="1">
    <source>
        <dbReference type="SAM" id="SignalP"/>
    </source>
</evidence>
<feature type="chain" id="PRO_5011964808" description="PknH-like extracellular domain-containing protein" evidence="1">
    <location>
        <begin position="32"/>
        <end position="240"/>
    </location>
</feature>
<dbReference type="EMBL" id="LQPJ01000059">
    <property type="protein sequence ID" value="ORW28617.1"/>
    <property type="molecule type" value="Genomic_DNA"/>
</dbReference>
<gene>
    <name evidence="3" type="ORF">AWC19_27145</name>
</gene>
<evidence type="ECO:0000313" key="4">
    <source>
        <dbReference type="Proteomes" id="UP000193529"/>
    </source>
</evidence>
<dbReference type="AlphaFoldDB" id="A0A1X1ZWL9"/>
<dbReference type="InterPro" id="IPR038232">
    <property type="entry name" value="PknH-like_Extracell_sf"/>
</dbReference>
<evidence type="ECO:0000313" key="3">
    <source>
        <dbReference type="EMBL" id="ORW28617.1"/>
    </source>
</evidence>
<sequence>MAAARTLRRAGWALVAAAAMALALNGCTVSATGRPVAAPDLGHWQPPHILNARLASLLLSAGDVNAVGQTTTMAVRRPISEMSHSEDTVSDRNCLDAYSPIEAEIYRDSGWVALEGQFLDNARSRDQNKHALLQAVVRLGDAGLTQQFFAKAKPRWAGCADRALTITQPGDDPAVWTFGTLTATDTSLSIVQTLSGGKGFACQRAMGVRNNIVIDTLWCGFDTANQAGDVVAKIAAAVEQ</sequence>
<name>A0A1X1ZWL9_9MYCO</name>
<feature type="signal peptide" evidence="1">
    <location>
        <begin position="1"/>
        <end position="31"/>
    </location>
</feature>
<evidence type="ECO:0000259" key="2">
    <source>
        <dbReference type="Pfam" id="PF14032"/>
    </source>
</evidence>
<protein>
    <recommendedName>
        <fullName evidence="2">PknH-like extracellular domain-containing protein</fullName>
    </recommendedName>
</protein>
<proteinExistence type="predicted"/>
<keyword evidence="4" id="KW-1185">Reference proteome</keyword>
<dbReference type="Gene3D" id="3.40.1000.70">
    <property type="entry name" value="PknH-like extracellular domain"/>
    <property type="match status" value="1"/>
</dbReference>
<accession>A0A1X1ZWL9</accession>
<reference evidence="3 4" key="1">
    <citation type="submission" date="2016-01" db="EMBL/GenBank/DDBJ databases">
        <title>The new phylogeny of the genus Mycobacterium.</title>
        <authorList>
            <person name="Tarcisio F."/>
            <person name="Conor M."/>
            <person name="Antonella G."/>
            <person name="Elisabetta G."/>
            <person name="Giulia F.S."/>
            <person name="Sara T."/>
            <person name="Anna F."/>
            <person name="Clotilde B."/>
            <person name="Roberto B."/>
            <person name="Veronica D.S."/>
            <person name="Fabio R."/>
            <person name="Monica P."/>
            <person name="Olivier J."/>
            <person name="Enrico T."/>
            <person name="Nicola S."/>
        </authorList>
    </citation>
    <scope>NUCLEOTIDE SEQUENCE [LARGE SCALE GENOMIC DNA]</scope>
    <source>
        <strain evidence="3 4">DSM 44572</strain>
    </source>
</reference>
<comment type="caution">
    <text evidence="3">The sequence shown here is derived from an EMBL/GenBank/DDBJ whole genome shotgun (WGS) entry which is preliminary data.</text>
</comment>
<keyword evidence="1" id="KW-0732">Signal</keyword>
<organism evidence="3 4">
    <name type="scientific">Mycobacterium palustre</name>
    <dbReference type="NCBI Taxonomy" id="153971"/>
    <lineage>
        <taxon>Bacteria</taxon>
        <taxon>Bacillati</taxon>
        <taxon>Actinomycetota</taxon>
        <taxon>Actinomycetes</taxon>
        <taxon>Mycobacteriales</taxon>
        <taxon>Mycobacteriaceae</taxon>
        <taxon>Mycobacterium</taxon>
        <taxon>Mycobacterium simiae complex</taxon>
    </lineage>
</organism>